<dbReference type="GO" id="GO:0004984">
    <property type="term" value="F:olfactory receptor activity"/>
    <property type="evidence" value="ECO:0007669"/>
    <property type="project" value="InterPro"/>
</dbReference>
<gene>
    <name evidence="10" type="ORF">HPG69_005685</name>
</gene>
<dbReference type="InterPro" id="IPR050402">
    <property type="entry name" value="OR51/52/56-like"/>
</dbReference>
<feature type="transmembrane region" description="Helical" evidence="8">
    <location>
        <begin position="109"/>
        <end position="129"/>
    </location>
</feature>
<evidence type="ECO:0000256" key="3">
    <source>
        <dbReference type="ARBA" id="ARBA00022692"/>
    </source>
</evidence>
<feature type="transmembrane region" description="Helical" evidence="8">
    <location>
        <begin position="79"/>
        <end position="97"/>
    </location>
</feature>
<evidence type="ECO:0000256" key="4">
    <source>
        <dbReference type="ARBA" id="ARBA00022725"/>
    </source>
</evidence>
<keyword evidence="7" id="KW-0807">Transducer</keyword>
<evidence type="ECO:0000259" key="9">
    <source>
        <dbReference type="PROSITE" id="PS50262"/>
    </source>
</evidence>
<keyword evidence="5 8" id="KW-1133">Transmembrane helix</keyword>
<feature type="transmembrane region" description="Helical" evidence="8">
    <location>
        <begin position="55"/>
        <end position="73"/>
    </location>
</feature>
<dbReference type="GO" id="GO:0005886">
    <property type="term" value="C:plasma membrane"/>
    <property type="evidence" value="ECO:0007669"/>
    <property type="project" value="TreeGrafter"/>
</dbReference>
<evidence type="ECO:0000256" key="2">
    <source>
        <dbReference type="ARBA" id="ARBA00022606"/>
    </source>
</evidence>
<dbReference type="PROSITE" id="PS50262">
    <property type="entry name" value="G_PROTEIN_RECEP_F1_2"/>
    <property type="match status" value="1"/>
</dbReference>
<reference evidence="10 11" key="1">
    <citation type="journal article" date="2020" name="Mol. Biol. Evol.">
        <title>Interspecific Gene Flow and the Evolution of Specialization in Black and White Rhinoceros.</title>
        <authorList>
            <person name="Moodley Y."/>
            <person name="Westbury M.V."/>
            <person name="Russo I.M."/>
            <person name="Gopalakrishnan S."/>
            <person name="Rakotoarivelo A."/>
            <person name="Olsen R.A."/>
            <person name="Prost S."/>
            <person name="Tunstall T."/>
            <person name="Ryder O.A."/>
            <person name="Dalen L."/>
            <person name="Bruford M.W."/>
        </authorList>
    </citation>
    <scope>NUCLEOTIDE SEQUENCE [LARGE SCALE GENOMIC DNA]</scope>
    <source>
        <strain evidence="10">SBR-YM</strain>
        <tissue evidence="10">Skin</tissue>
    </source>
</reference>
<dbReference type="GO" id="GO:0007186">
    <property type="term" value="P:G protein-coupled receptor signaling pathway"/>
    <property type="evidence" value="ECO:0007669"/>
    <property type="project" value="InterPro"/>
</dbReference>
<keyword evidence="2" id="KW-0716">Sensory transduction</keyword>
<dbReference type="EMBL" id="JACDTQ010002427">
    <property type="protein sequence ID" value="KAF5918651.1"/>
    <property type="molecule type" value="Genomic_DNA"/>
</dbReference>
<comment type="subcellular location">
    <subcellularLocation>
        <location evidence="1">Membrane</location>
        <topology evidence="1">Multi-pass membrane protein</topology>
    </subcellularLocation>
</comment>
<feature type="domain" description="G-protein coupled receptors family 1 profile" evidence="9">
    <location>
        <begin position="1"/>
        <end position="214"/>
    </location>
</feature>
<evidence type="ECO:0000256" key="1">
    <source>
        <dbReference type="ARBA" id="ARBA00004141"/>
    </source>
</evidence>
<feature type="transmembrane region" description="Helical" evidence="8">
    <location>
        <begin position="187"/>
        <end position="209"/>
    </location>
</feature>
<dbReference type="PANTHER" id="PTHR26450:SF94">
    <property type="entry name" value="OLFACTORY RECEPTOR"/>
    <property type="match status" value="1"/>
</dbReference>
<dbReference type="PANTHER" id="PTHR26450">
    <property type="entry name" value="OLFACTORY RECEPTOR 56B1-RELATED"/>
    <property type="match status" value="1"/>
</dbReference>
<protein>
    <recommendedName>
        <fullName evidence="9">G-protein coupled receptors family 1 profile domain-containing protein</fullName>
    </recommendedName>
</protein>
<evidence type="ECO:0000313" key="11">
    <source>
        <dbReference type="Proteomes" id="UP000551758"/>
    </source>
</evidence>
<evidence type="ECO:0000256" key="7">
    <source>
        <dbReference type="ARBA" id="ARBA00023224"/>
    </source>
</evidence>
<dbReference type="InterPro" id="IPR000725">
    <property type="entry name" value="Olfact_rcpt"/>
</dbReference>
<sequence length="239" mass="26637">MAFDRYVAICNPLRGLHPRCSIVLPVVLARIPTFSFCLCHVLSHPFCSHPDVIRLACADISFNILYGLFVVAFNWGVDSLGVFLSYAFILHSVLGIVPQGGKLKALNTCVFHVCAVLILYVPKIGLFLVQHVAKHSSTIIHKTMASIYLVIVKLDCGLTVSRMATFNSSNTLPPTFYLTGIPGYEEFYHWISIPFCLLYLVGIMVPPVLNPIIYSVKTKQIRQGIHHLLLPPKIRSTVM</sequence>
<keyword evidence="6 8" id="KW-0472">Membrane</keyword>
<keyword evidence="3 8" id="KW-0812">Transmembrane</keyword>
<accession>A0A7J7ESK0</accession>
<dbReference type="AlphaFoldDB" id="A0A7J7ESK0"/>
<proteinExistence type="predicted"/>
<dbReference type="SUPFAM" id="SSF81321">
    <property type="entry name" value="Family A G protein-coupled receptor-like"/>
    <property type="match status" value="1"/>
</dbReference>
<name>A0A7J7ESK0_DICBM</name>
<feature type="transmembrane region" description="Helical" evidence="8">
    <location>
        <begin position="22"/>
        <end position="43"/>
    </location>
</feature>
<dbReference type="Proteomes" id="UP000551758">
    <property type="component" value="Unassembled WGS sequence"/>
</dbReference>
<evidence type="ECO:0000256" key="6">
    <source>
        <dbReference type="ARBA" id="ARBA00023136"/>
    </source>
</evidence>
<organism evidence="10 11">
    <name type="scientific">Diceros bicornis minor</name>
    <name type="common">South-central black rhinoceros</name>
    <dbReference type="NCBI Taxonomy" id="77932"/>
    <lineage>
        <taxon>Eukaryota</taxon>
        <taxon>Metazoa</taxon>
        <taxon>Chordata</taxon>
        <taxon>Craniata</taxon>
        <taxon>Vertebrata</taxon>
        <taxon>Euteleostomi</taxon>
        <taxon>Mammalia</taxon>
        <taxon>Eutheria</taxon>
        <taxon>Laurasiatheria</taxon>
        <taxon>Perissodactyla</taxon>
        <taxon>Rhinocerotidae</taxon>
        <taxon>Diceros</taxon>
    </lineage>
</organism>
<keyword evidence="4" id="KW-0552">Olfaction</keyword>
<keyword evidence="11" id="KW-1185">Reference proteome</keyword>
<evidence type="ECO:0000313" key="10">
    <source>
        <dbReference type="EMBL" id="KAF5918651.1"/>
    </source>
</evidence>
<evidence type="ECO:0000256" key="8">
    <source>
        <dbReference type="SAM" id="Phobius"/>
    </source>
</evidence>
<comment type="caution">
    <text evidence="10">The sequence shown here is derived from an EMBL/GenBank/DDBJ whole genome shotgun (WGS) entry which is preliminary data.</text>
</comment>
<evidence type="ECO:0000256" key="5">
    <source>
        <dbReference type="ARBA" id="ARBA00022989"/>
    </source>
</evidence>
<dbReference type="Pfam" id="PF13853">
    <property type="entry name" value="7tm_4"/>
    <property type="match status" value="2"/>
</dbReference>
<dbReference type="InterPro" id="IPR017452">
    <property type="entry name" value="GPCR_Rhodpsn_7TM"/>
</dbReference>
<dbReference type="Gene3D" id="1.20.1070.10">
    <property type="entry name" value="Rhodopsin 7-helix transmembrane proteins"/>
    <property type="match status" value="1"/>
</dbReference>